<reference evidence="5 6" key="1">
    <citation type="journal article" date="2017" name="Virus Genes">
        <title>Characterization of Eptesipoxvirus, a novel poxvirus from a microchiropteran bat.</title>
        <authorList>
            <person name="Tu S.L."/>
            <person name="Nakazawa Y."/>
            <person name="Gao J."/>
            <person name="Wilkins K."/>
            <person name="Gallardo-Romero N."/>
            <person name="Li Y."/>
            <person name="Emerson G.L."/>
            <person name="Carroll D.S."/>
            <person name="Upton C."/>
        </authorList>
    </citation>
    <scope>NUCLEOTIDE SEQUENCE [LARGE SCALE GENOMIC DNA]</scope>
    <source>
        <strain evidence="5 6">Washington</strain>
    </source>
</reference>
<proteinExistence type="predicted"/>
<dbReference type="InterPro" id="IPR006732">
    <property type="entry name" value="Poxvirus_O1"/>
</dbReference>
<name>A0A220T6B2_9POXV</name>
<keyword evidence="3" id="KW-1133">Transmembrane helix</keyword>
<evidence type="ECO:0000256" key="4">
    <source>
        <dbReference type="ARBA" id="ARBA00023136"/>
    </source>
</evidence>
<accession>A0A220T6B2</accession>
<evidence type="ECO:0000256" key="2">
    <source>
        <dbReference type="ARBA" id="ARBA00022692"/>
    </source>
</evidence>
<evidence type="ECO:0000256" key="1">
    <source>
        <dbReference type="ARBA" id="ARBA00004167"/>
    </source>
</evidence>
<dbReference type="OrthoDB" id="5767at10239"/>
<keyword evidence="2" id="KW-0812">Transmembrane</keyword>
<evidence type="ECO:0000313" key="6">
    <source>
        <dbReference type="Proteomes" id="UP000217428"/>
    </source>
</evidence>
<dbReference type="PIRSF" id="PIRSF015980">
    <property type="entry name" value="VAC_O1L"/>
    <property type="match status" value="1"/>
</dbReference>
<dbReference type="InterPro" id="IPR021155">
    <property type="entry name" value="Poxvirus_E2/O1"/>
</dbReference>
<sequence>MLMYPKHVRKALKSLIKHKLCIDKVSIKHARILLEFGLHGSLPSSLYNEAISVDVYNVRFLPPNEVKVKDIIIALQHSQIIDSRLCNAVLMHRKELLTSGLRVVKLMLESNLLTSDDIKWILKEKLAPVAYMLKIEPKIAASYMKLSKDELVDVLTSISQDMWEYLYDKIDLDLDSVLYASNMFNAPPLHKSLLKLTSESVAIDLVKKYPFKNVISFINAKIKVSDNFIVEMHNLVKQHFPKLLHFINDVLLLSCSRENLIKEYGIKCTAMFSMVIPINLSTLTEEEELFIEENISFYDINCRNFALNFRTKIMETKNKVITMKSGDVALIRSVSSRASIKSLKYKTSIRRRTTKVINVKNTIEDILMHIDTSKKRQKVKQSDVEKILSVFRLDPCAVRNVLLSTANTKTKIMALNIIKNWKSHSLSLTSTFTNFGGLINMDMLDTISTKILYNYKNLFTKITNYTITDISKCNCEKCDDVVYKTLRSKNISIDAETTDDELMMCLFDLIRLAIHGQINPNLIGIAGWGPLINLLIGQKIINIDIKKIVENEIVLIEQNIMLSGNELVDSLISIADSPAYIMSDTIFTNQLNDTHTKVILFFNILIEYMLSFAILRVDVLQQTTNIREFMFKIVNTVLEAAGIYFCQMRISEYIEDELYDLIEKSTTPSHLTHLMLRVILIILEDINDRTC</sequence>
<comment type="subcellular location">
    <subcellularLocation>
        <location evidence="1">Membrane</location>
        <topology evidence="1">Single-pass membrane protein</topology>
    </subcellularLocation>
</comment>
<keyword evidence="4" id="KW-0472">Membrane</keyword>
<dbReference type="Pfam" id="PF04497">
    <property type="entry name" value="Pox_E2-like"/>
    <property type="match status" value="1"/>
</dbReference>
<dbReference type="EMBL" id="KY747497">
    <property type="protein sequence ID" value="ASK51245.1"/>
    <property type="molecule type" value="Genomic_DNA"/>
</dbReference>
<keyword evidence="6" id="KW-1185">Reference proteome</keyword>
<protein>
    <submittedName>
        <fullName evidence="5">Virulence, modulates Raf/MEK/ERK pathway</fullName>
    </submittedName>
</protein>
<dbReference type="Proteomes" id="UP000217428">
    <property type="component" value="Segment"/>
</dbReference>
<dbReference type="GO" id="GO:0016020">
    <property type="term" value="C:membrane"/>
    <property type="evidence" value="ECO:0007669"/>
    <property type="project" value="UniProtKB-SubCell"/>
</dbReference>
<evidence type="ECO:0000313" key="5">
    <source>
        <dbReference type="EMBL" id="ASK51245.1"/>
    </source>
</evidence>
<evidence type="ECO:0000256" key="3">
    <source>
        <dbReference type="ARBA" id="ARBA00022989"/>
    </source>
</evidence>
<organism evidence="5 6">
    <name type="scientific">Eptesipox virus</name>
    <dbReference type="NCBI Taxonomy" id="1329402"/>
    <lineage>
        <taxon>Viruses</taxon>
        <taxon>Varidnaviria</taxon>
        <taxon>Bamfordvirae</taxon>
        <taxon>Nucleocytoviricota</taxon>
        <taxon>Pokkesviricetes</taxon>
        <taxon>Chitovirales</taxon>
        <taxon>Poxviridae</taxon>
        <taxon>Chordopoxvirinae</taxon>
        <taxon>Vespertilionpoxvirus</taxon>
        <taxon>Vespertilionpoxvirus eptesipox</taxon>
    </lineage>
</organism>
<gene>
    <name evidence="5" type="ORF">EPTV-WA-044</name>
</gene>